<reference evidence="1 2" key="1">
    <citation type="submission" date="2020-08" db="EMBL/GenBank/DDBJ databases">
        <title>Genomic Encyclopedia of Type Strains, Phase IV (KMG-IV): sequencing the most valuable type-strain genomes for metagenomic binning, comparative biology and taxonomic classification.</title>
        <authorList>
            <person name="Goeker M."/>
        </authorList>
    </citation>
    <scope>NUCLEOTIDE SEQUENCE [LARGE SCALE GENOMIC DNA]</scope>
    <source>
        <strain evidence="1 2">DSM 28570</strain>
    </source>
</reference>
<name>A0A840UW20_9BACT</name>
<dbReference type="AlphaFoldDB" id="A0A840UW20"/>
<keyword evidence="2" id="KW-1185">Reference proteome</keyword>
<dbReference type="PANTHER" id="PTHR43883:SF1">
    <property type="entry name" value="GLUCONOKINASE"/>
    <property type="match status" value="1"/>
</dbReference>
<dbReference type="EMBL" id="JACHEO010000002">
    <property type="protein sequence ID" value="MBB5346908.1"/>
    <property type="molecule type" value="Genomic_DNA"/>
</dbReference>
<sequence length="202" mass="22973">MNAGTRKTVYVFFGMVATGKSYLARAWAERQGGLYLNSDIVRKELAGLEQRDRSRASWNEGIYTPGFTRRTYDELLRRAQSYLTADSHVCVVLDASYQSREERNRLRQELAAQCLLLFIHCTCPESTVKKRLAERAVDRHAVSDGRWEIYLHQKVHFMPPDELEPGQVVSIDTDRPLAVLLAALEQAVQEKINGAHAAKPVR</sequence>
<comment type="caution">
    <text evidence="1">The sequence shown here is derived from an EMBL/GenBank/DDBJ whole genome shotgun (WGS) entry which is preliminary data.</text>
</comment>
<dbReference type="Pfam" id="PF13671">
    <property type="entry name" value="AAA_33"/>
    <property type="match status" value="1"/>
</dbReference>
<protein>
    <submittedName>
        <fullName evidence="1">Uncharacterized protein</fullName>
    </submittedName>
</protein>
<dbReference type="Proteomes" id="UP000539642">
    <property type="component" value="Unassembled WGS sequence"/>
</dbReference>
<dbReference type="RefSeq" id="WP_183348198.1">
    <property type="nucleotide sequence ID" value="NZ_JACHEO010000002.1"/>
</dbReference>
<evidence type="ECO:0000313" key="2">
    <source>
        <dbReference type="Proteomes" id="UP000539642"/>
    </source>
</evidence>
<dbReference type="InterPro" id="IPR052732">
    <property type="entry name" value="Cell-binding_unc_protein"/>
</dbReference>
<proteinExistence type="predicted"/>
<evidence type="ECO:0000313" key="1">
    <source>
        <dbReference type="EMBL" id="MBB5346908.1"/>
    </source>
</evidence>
<gene>
    <name evidence="1" type="ORF">HNQ81_000618</name>
</gene>
<accession>A0A840UW20</accession>
<dbReference type="Gene3D" id="3.40.50.300">
    <property type="entry name" value="P-loop containing nucleotide triphosphate hydrolases"/>
    <property type="match status" value="1"/>
</dbReference>
<organism evidence="1 2">
    <name type="scientific">Desulfoprunum benzoelyticum</name>
    <dbReference type="NCBI Taxonomy" id="1506996"/>
    <lineage>
        <taxon>Bacteria</taxon>
        <taxon>Pseudomonadati</taxon>
        <taxon>Thermodesulfobacteriota</taxon>
        <taxon>Desulfobulbia</taxon>
        <taxon>Desulfobulbales</taxon>
        <taxon>Desulfobulbaceae</taxon>
        <taxon>Desulfoprunum</taxon>
    </lineage>
</organism>
<dbReference type="SUPFAM" id="SSF52540">
    <property type="entry name" value="P-loop containing nucleoside triphosphate hydrolases"/>
    <property type="match status" value="1"/>
</dbReference>
<dbReference type="PANTHER" id="PTHR43883">
    <property type="entry name" value="SLR0207 PROTEIN"/>
    <property type="match status" value="1"/>
</dbReference>
<dbReference type="InterPro" id="IPR027417">
    <property type="entry name" value="P-loop_NTPase"/>
</dbReference>